<dbReference type="Pfam" id="PF12680">
    <property type="entry name" value="SnoaL_2"/>
    <property type="match status" value="1"/>
</dbReference>
<evidence type="ECO:0000259" key="1">
    <source>
        <dbReference type="Pfam" id="PF12680"/>
    </source>
</evidence>
<dbReference type="Gene3D" id="3.10.450.50">
    <property type="match status" value="1"/>
</dbReference>
<proteinExistence type="predicted"/>
<feature type="domain" description="SnoaL-like" evidence="1">
    <location>
        <begin position="14"/>
        <end position="104"/>
    </location>
</feature>
<dbReference type="InterPro" id="IPR037401">
    <property type="entry name" value="SnoaL-like"/>
</dbReference>
<evidence type="ECO:0000313" key="3">
    <source>
        <dbReference type="Proteomes" id="UP001172083"/>
    </source>
</evidence>
<organism evidence="2 3">
    <name type="scientific">Agaribacillus aureus</name>
    <dbReference type="NCBI Taxonomy" id="3051825"/>
    <lineage>
        <taxon>Bacteria</taxon>
        <taxon>Pseudomonadati</taxon>
        <taxon>Bacteroidota</taxon>
        <taxon>Cytophagia</taxon>
        <taxon>Cytophagales</taxon>
        <taxon>Splendidivirgaceae</taxon>
        <taxon>Agaribacillus</taxon>
    </lineage>
</organism>
<dbReference type="EMBL" id="JAUJEB010000001">
    <property type="protein sequence ID" value="MDN5212229.1"/>
    <property type="molecule type" value="Genomic_DNA"/>
</dbReference>
<sequence length="113" mass="12335">MMDTVENNKALTLRYFYSWQKGDFDALRSSLSDEVEFDLNGNKIAGADTFVEICKNGIKWKKVTLLDAIFDTNKAALIYDGITGKGGEVRVGEIITITNGKIVKAVAAIVGEA</sequence>
<dbReference type="InterPro" id="IPR032710">
    <property type="entry name" value="NTF2-like_dom_sf"/>
</dbReference>
<gene>
    <name evidence="2" type="ORF">QQ020_09210</name>
</gene>
<evidence type="ECO:0000313" key="2">
    <source>
        <dbReference type="EMBL" id="MDN5212229.1"/>
    </source>
</evidence>
<dbReference type="Proteomes" id="UP001172083">
    <property type="component" value="Unassembled WGS sequence"/>
</dbReference>
<name>A0ABT8L3A1_9BACT</name>
<reference evidence="2" key="1">
    <citation type="submission" date="2023-06" db="EMBL/GenBank/DDBJ databases">
        <title>Genomic of Agaribacillus aureum.</title>
        <authorList>
            <person name="Wang G."/>
        </authorList>
    </citation>
    <scope>NUCLEOTIDE SEQUENCE</scope>
    <source>
        <strain evidence="2">BMA12</strain>
    </source>
</reference>
<accession>A0ABT8L3A1</accession>
<dbReference type="SUPFAM" id="SSF54427">
    <property type="entry name" value="NTF2-like"/>
    <property type="match status" value="1"/>
</dbReference>
<dbReference type="RefSeq" id="WP_346757551.1">
    <property type="nucleotide sequence ID" value="NZ_JAUJEB010000001.1"/>
</dbReference>
<comment type="caution">
    <text evidence="2">The sequence shown here is derived from an EMBL/GenBank/DDBJ whole genome shotgun (WGS) entry which is preliminary data.</text>
</comment>
<keyword evidence="3" id="KW-1185">Reference proteome</keyword>
<protein>
    <submittedName>
        <fullName evidence="2">Nuclear transport factor 2 family protein</fullName>
    </submittedName>
</protein>